<dbReference type="PANTHER" id="PTHR27001">
    <property type="entry name" value="OS01G0253100 PROTEIN"/>
    <property type="match status" value="1"/>
</dbReference>
<evidence type="ECO:0000259" key="3">
    <source>
        <dbReference type="PROSITE" id="PS50011"/>
    </source>
</evidence>
<proteinExistence type="predicted"/>
<keyword evidence="5" id="KW-1185">Reference proteome</keyword>
<evidence type="ECO:0000313" key="5">
    <source>
        <dbReference type="Proteomes" id="UP001172457"/>
    </source>
</evidence>
<evidence type="ECO:0000313" key="4">
    <source>
        <dbReference type="EMBL" id="KAJ9545460.1"/>
    </source>
</evidence>
<dbReference type="Gene3D" id="3.30.200.20">
    <property type="entry name" value="Phosphorylase Kinase, domain 1"/>
    <property type="match status" value="1"/>
</dbReference>
<dbReference type="InterPro" id="IPR001245">
    <property type="entry name" value="Ser-Thr/Tyr_kinase_cat_dom"/>
</dbReference>
<dbReference type="InterPro" id="IPR000719">
    <property type="entry name" value="Prot_kinase_dom"/>
</dbReference>
<dbReference type="PANTHER" id="PTHR27001:SF790">
    <property type="entry name" value="PROTEIN KINASE DOMAIN-CONTAINING PROTEIN"/>
    <property type="match status" value="1"/>
</dbReference>
<name>A0AA38SMK7_9ASTR</name>
<keyword evidence="2" id="KW-0067">ATP-binding</keyword>
<sequence>MLQREVQRILVVQLASAGVRLDGVRWALMNLPLEPGDMIRLFMVVQPFMDPPLKPGCGMCFSSLQLLSITKEVTFEKQTQESAIDLLKSVFDWLKSTTDWLKSVPGLFKSAIDLLKSVTNILKSAIDYWFSCNKLKAFEEIGYPFVEIGLPNPHGLGGSGNIINSSLTLLKKQENLEREIIEKQDESQMNLEIKHIFRLTESKQIDFDASVEAGNSLKEFTVQAARDFGATYVILDNQTKKDQKYVIEQLTCAILMMNRKSRVEFLRDPKPQVVHNPWNTGFSIDGERIKELSFNDHPCTICGHKRIVNGFFTQFSYAELIFSTYGFSQNCLLSKSRKRIVIRKHFFATIKEEDFHSLAFALSKARHEHVATLLGFCSEGFHRFLIYEFVCNRSLSRHLSARSKELTWERRLKISLGTSKGLEYLHTNNIFGCVRPRNILLTHDYQPQIANFGLTKNPYEDLNHLSEAKVLKTFEYLAPEYDETGTDSSKTDVYSFGVVLLELLTGRKTLEETNGKSFLRWARPLLKEKMYEDLVDPCMKEVIHLHQLVLVVRVVEDCLSYDPRLRCSISETKRLIPVILTGLQLSSSSIKWRHS</sequence>
<reference evidence="4" key="1">
    <citation type="submission" date="2023-03" db="EMBL/GenBank/DDBJ databases">
        <title>Chromosome-scale reference genome and RAD-based genetic map of yellow starthistle (Centaurea solstitialis) reveal putative structural variation and QTLs associated with invader traits.</title>
        <authorList>
            <person name="Reatini B."/>
            <person name="Cang F.A."/>
            <person name="Jiang Q."/>
            <person name="Mckibben M.T.W."/>
            <person name="Barker M.S."/>
            <person name="Rieseberg L.H."/>
            <person name="Dlugosch K.M."/>
        </authorList>
    </citation>
    <scope>NUCLEOTIDE SEQUENCE</scope>
    <source>
        <strain evidence="4">CAN-66</strain>
        <tissue evidence="4">Leaf</tissue>
    </source>
</reference>
<dbReference type="Gene3D" id="1.10.510.10">
    <property type="entry name" value="Transferase(Phosphotransferase) domain 1"/>
    <property type="match status" value="1"/>
</dbReference>
<evidence type="ECO:0000256" key="1">
    <source>
        <dbReference type="ARBA" id="ARBA00022741"/>
    </source>
</evidence>
<dbReference type="PROSITE" id="PS50011">
    <property type="entry name" value="PROTEIN_KINASE_DOM"/>
    <property type="match status" value="1"/>
</dbReference>
<dbReference type="SUPFAM" id="SSF56112">
    <property type="entry name" value="Protein kinase-like (PK-like)"/>
    <property type="match status" value="1"/>
</dbReference>
<comment type="caution">
    <text evidence="4">The sequence shown here is derived from an EMBL/GenBank/DDBJ whole genome shotgun (WGS) entry which is preliminary data.</text>
</comment>
<evidence type="ECO:0000256" key="2">
    <source>
        <dbReference type="ARBA" id="ARBA00022840"/>
    </source>
</evidence>
<dbReference type="AlphaFoldDB" id="A0AA38SMK7"/>
<dbReference type="GO" id="GO:0005524">
    <property type="term" value="F:ATP binding"/>
    <property type="evidence" value="ECO:0007669"/>
    <property type="project" value="UniProtKB-KW"/>
</dbReference>
<accession>A0AA38SMK7</accession>
<protein>
    <recommendedName>
        <fullName evidence="3">Protein kinase domain-containing protein</fullName>
    </recommendedName>
</protein>
<gene>
    <name evidence="4" type="ORF">OSB04_025167</name>
</gene>
<dbReference type="EMBL" id="JARYMX010000006">
    <property type="protein sequence ID" value="KAJ9545460.1"/>
    <property type="molecule type" value="Genomic_DNA"/>
</dbReference>
<organism evidence="4 5">
    <name type="scientific">Centaurea solstitialis</name>
    <name type="common">yellow star-thistle</name>
    <dbReference type="NCBI Taxonomy" id="347529"/>
    <lineage>
        <taxon>Eukaryota</taxon>
        <taxon>Viridiplantae</taxon>
        <taxon>Streptophyta</taxon>
        <taxon>Embryophyta</taxon>
        <taxon>Tracheophyta</taxon>
        <taxon>Spermatophyta</taxon>
        <taxon>Magnoliopsida</taxon>
        <taxon>eudicotyledons</taxon>
        <taxon>Gunneridae</taxon>
        <taxon>Pentapetalae</taxon>
        <taxon>asterids</taxon>
        <taxon>campanulids</taxon>
        <taxon>Asterales</taxon>
        <taxon>Asteraceae</taxon>
        <taxon>Carduoideae</taxon>
        <taxon>Cardueae</taxon>
        <taxon>Centaureinae</taxon>
        <taxon>Centaurea</taxon>
    </lineage>
</organism>
<keyword evidence="1" id="KW-0547">Nucleotide-binding</keyword>
<dbReference type="Pfam" id="PF07714">
    <property type="entry name" value="PK_Tyr_Ser-Thr"/>
    <property type="match status" value="1"/>
</dbReference>
<dbReference type="InterPro" id="IPR011009">
    <property type="entry name" value="Kinase-like_dom_sf"/>
</dbReference>
<dbReference type="Proteomes" id="UP001172457">
    <property type="component" value="Chromosome 6"/>
</dbReference>
<feature type="domain" description="Protein kinase" evidence="3">
    <location>
        <begin position="301"/>
        <end position="579"/>
    </location>
</feature>
<dbReference type="GO" id="GO:0005886">
    <property type="term" value="C:plasma membrane"/>
    <property type="evidence" value="ECO:0007669"/>
    <property type="project" value="TreeGrafter"/>
</dbReference>
<dbReference type="GO" id="GO:0004672">
    <property type="term" value="F:protein kinase activity"/>
    <property type="evidence" value="ECO:0007669"/>
    <property type="project" value="InterPro"/>
</dbReference>